<comment type="caution">
    <text evidence="2">The sequence shown here is derived from an EMBL/GenBank/DDBJ whole genome shotgun (WGS) entry which is preliminary data.</text>
</comment>
<evidence type="ECO:0000313" key="2">
    <source>
        <dbReference type="EMBL" id="TWU27584.1"/>
    </source>
</evidence>
<feature type="region of interest" description="Disordered" evidence="1">
    <location>
        <begin position="102"/>
        <end position="152"/>
    </location>
</feature>
<name>A0A5C6CV99_9BACT</name>
<reference evidence="2 3" key="1">
    <citation type="submission" date="2019-02" db="EMBL/GenBank/DDBJ databases">
        <title>Deep-cultivation of Planctomycetes and their phenomic and genomic characterization uncovers novel biology.</title>
        <authorList>
            <person name="Wiegand S."/>
            <person name="Jogler M."/>
            <person name="Boedeker C."/>
            <person name="Pinto D."/>
            <person name="Vollmers J."/>
            <person name="Rivas-Marin E."/>
            <person name="Kohn T."/>
            <person name="Peeters S.H."/>
            <person name="Heuer A."/>
            <person name="Rast P."/>
            <person name="Oberbeckmann S."/>
            <person name="Bunk B."/>
            <person name="Jeske O."/>
            <person name="Meyerdierks A."/>
            <person name="Storesund J.E."/>
            <person name="Kallscheuer N."/>
            <person name="Luecker S."/>
            <person name="Lage O.M."/>
            <person name="Pohl T."/>
            <person name="Merkel B.J."/>
            <person name="Hornburger P."/>
            <person name="Mueller R.-W."/>
            <person name="Bruemmer F."/>
            <person name="Labrenz M."/>
            <person name="Spormann A.M."/>
            <person name="Op Den Camp H."/>
            <person name="Overmann J."/>
            <person name="Amann R."/>
            <person name="Jetten M.S.M."/>
            <person name="Mascher T."/>
            <person name="Medema M.H."/>
            <person name="Devos D.P."/>
            <person name="Kaster A.-K."/>
            <person name="Ovreas L."/>
            <person name="Rohde M."/>
            <person name="Galperin M.Y."/>
            <person name="Jogler C."/>
        </authorList>
    </citation>
    <scope>NUCLEOTIDE SEQUENCE [LARGE SCALE GENOMIC DNA]</scope>
    <source>
        <strain evidence="2 3">Pla144</strain>
    </source>
</reference>
<evidence type="ECO:0000256" key="1">
    <source>
        <dbReference type="SAM" id="MobiDB-lite"/>
    </source>
</evidence>
<dbReference type="OrthoDB" id="289097at2"/>
<dbReference type="EMBL" id="SJPS01000003">
    <property type="protein sequence ID" value="TWU27584.1"/>
    <property type="molecule type" value="Genomic_DNA"/>
</dbReference>
<sequence>MMYDTLKASPIAISNSVSLTILICFSLATISGCGGASHELETAPVTGTVKMDGQPVTSGYVFILPGKGRMAKGSIQEDGTFVMSTYDEGDGVQVGEHPVIVTPIPAGEGTPRPKGRATEIPPKYMKASSSGLTINVQPGDSNQLNLELSSKS</sequence>
<dbReference type="Proteomes" id="UP000318437">
    <property type="component" value="Unassembled WGS sequence"/>
</dbReference>
<gene>
    <name evidence="2" type="ORF">Pla144_23610</name>
</gene>
<dbReference type="AlphaFoldDB" id="A0A5C6CV99"/>
<feature type="compositionally biased region" description="Polar residues" evidence="1">
    <location>
        <begin position="127"/>
        <end position="152"/>
    </location>
</feature>
<dbReference type="PROSITE" id="PS51257">
    <property type="entry name" value="PROKAR_LIPOPROTEIN"/>
    <property type="match status" value="1"/>
</dbReference>
<keyword evidence="3" id="KW-1185">Reference proteome</keyword>
<organism evidence="2 3">
    <name type="scientific">Bythopirellula polymerisocia</name>
    <dbReference type="NCBI Taxonomy" id="2528003"/>
    <lineage>
        <taxon>Bacteria</taxon>
        <taxon>Pseudomonadati</taxon>
        <taxon>Planctomycetota</taxon>
        <taxon>Planctomycetia</taxon>
        <taxon>Pirellulales</taxon>
        <taxon>Lacipirellulaceae</taxon>
        <taxon>Bythopirellula</taxon>
    </lineage>
</organism>
<accession>A0A5C6CV99</accession>
<dbReference type="RefSeq" id="WP_146450772.1">
    <property type="nucleotide sequence ID" value="NZ_SJPS01000003.1"/>
</dbReference>
<protein>
    <recommendedName>
        <fullName evidence="4">Carboxypeptidase regulatory-like domain-containing protein</fullName>
    </recommendedName>
</protein>
<evidence type="ECO:0008006" key="4">
    <source>
        <dbReference type="Google" id="ProtNLM"/>
    </source>
</evidence>
<proteinExistence type="predicted"/>
<evidence type="ECO:0000313" key="3">
    <source>
        <dbReference type="Proteomes" id="UP000318437"/>
    </source>
</evidence>